<dbReference type="SMART" id="SM00066">
    <property type="entry name" value="GAL4"/>
    <property type="match status" value="1"/>
</dbReference>
<evidence type="ECO:0000313" key="9">
    <source>
        <dbReference type="Proteomes" id="UP000639643"/>
    </source>
</evidence>
<dbReference type="PANTHER" id="PTHR36206">
    <property type="entry name" value="ASPERCRYPTIN BIOSYNTHESIS CLUSTER-SPECIFIC TRANSCRIPTION REGULATOR ATNN-RELATED"/>
    <property type="match status" value="1"/>
</dbReference>
<dbReference type="CDD" id="cd00067">
    <property type="entry name" value="GAL4"/>
    <property type="match status" value="1"/>
</dbReference>
<dbReference type="GO" id="GO:0008270">
    <property type="term" value="F:zinc ion binding"/>
    <property type="evidence" value="ECO:0007669"/>
    <property type="project" value="InterPro"/>
</dbReference>
<evidence type="ECO:0000256" key="3">
    <source>
        <dbReference type="ARBA" id="ARBA00023015"/>
    </source>
</evidence>
<dbReference type="InterPro" id="IPR001138">
    <property type="entry name" value="Zn2Cys6_DnaBD"/>
</dbReference>
<name>A0A8H6K4F6_9PEZI</name>
<dbReference type="Gene3D" id="4.10.240.10">
    <property type="entry name" value="Zn(2)-C6 fungal-type DNA-binding domain"/>
    <property type="match status" value="1"/>
</dbReference>
<feature type="domain" description="Zn(2)-C6 fungal-type" evidence="7">
    <location>
        <begin position="7"/>
        <end position="56"/>
    </location>
</feature>
<keyword evidence="5" id="KW-0804">Transcription</keyword>
<evidence type="ECO:0000256" key="6">
    <source>
        <dbReference type="ARBA" id="ARBA00023242"/>
    </source>
</evidence>
<keyword evidence="9" id="KW-1185">Reference proteome</keyword>
<sequence length="519" mass="58875">MTRHGLPKVKTGCITCKLTGPRIRRVKCDEARPACNRCVSTGRKCDGYVQPPNGSYSWAQLLRVRPPPTHSAAEPEIRAWGFFRTVVAPVLAGPMDSYFWTHIVPQVSEREEAVKHAVLAISSLYEKFRGAPVEKAIGEKNMFAVTNYNDAIRHLRTTDAPETVLLVCILFTCIDMLRGETIGAISHSRHGINILNGSGPKSRFVRDHLEPAFCRLGIFPLFFGVRPETFPILEVPESTPAAPFNTLAELQAAYDPLIVRTIRFIREADEYRLGDDTIPEPNDSMLEERRKVSAAMDRWDADFANYKKEKLGKNTERVREQELMAAKLLEMGWLVGRIWIDSCLSREETIFDQHLDRFQRLIDIGSDADAFLRSWQRNHPRAKFTFEMGFGPLLGFVVIKCRSLRLRLAALKLMRTLGHERETLWDNDTVLALGRTMIEVEHEVHLDPDGNNDDMIDGETLPAEGKRIKDSAMQSESRVSLGKDGAVMVWKKLCLLMRQPGGPVTVKEVWFSVHPKRKQ</sequence>
<accession>A0A8H6K4F6</accession>
<reference evidence="8" key="1">
    <citation type="journal article" date="2020" name="Phytopathology">
        <title>Genome Sequence Resources of Colletotrichum truncatum, C. plurivorum, C. musicola, and C. sojae: Four Species Pathogenic to Soybean (Glycine max).</title>
        <authorList>
            <person name="Rogerio F."/>
            <person name="Boufleur T.R."/>
            <person name="Ciampi-Guillardi M."/>
            <person name="Sukno S.A."/>
            <person name="Thon M.R."/>
            <person name="Massola Junior N.S."/>
            <person name="Baroncelli R."/>
        </authorList>
    </citation>
    <scope>NUCLEOTIDE SEQUENCE</scope>
    <source>
        <strain evidence="8">LFN0074</strain>
    </source>
</reference>
<dbReference type="GO" id="GO:0003677">
    <property type="term" value="F:DNA binding"/>
    <property type="evidence" value="ECO:0007669"/>
    <property type="project" value="UniProtKB-KW"/>
</dbReference>
<dbReference type="SUPFAM" id="SSF57701">
    <property type="entry name" value="Zn2/Cys6 DNA-binding domain"/>
    <property type="match status" value="1"/>
</dbReference>
<keyword evidence="1" id="KW-0479">Metal-binding</keyword>
<protein>
    <submittedName>
        <fullName evidence="8">C6 zinc finger domain protein</fullName>
    </submittedName>
</protein>
<evidence type="ECO:0000259" key="7">
    <source>
        <dbReference type="SMART" id="SM00066"/>
    </source>
</evidence>
<dbReference type="InterPro" id="IPR052360">
    <property type="entry name" value="Transcr_Regulatory_Proteins"/>
</dbReference>
<dbReference type="Proteomes" id="UP000639643">
    <property type="component" value="Unassembled WGS sequence"/>
</dbReference>
<dbReference type="InterPro" id="IPR036864">
    <property type="entry name" value="Zn2-C6_fun-type_DNA-bd_sf"/>
</dbReference>
<gene>
    <name evidence="8" type="ORF">CMUS01_10301</name>
</gene>
<evidence type="ECO:0000256" key="5">
    <source>
        <dbReference type="ARBA" id="ARBA00023163"/>
    </source>
</evidence>
<evidence type="ECO:0000256" key="4">
    <source>
        <dbReference type="ARBA" id="ARBA00023125"/>
    </source>
</evidence>
<dbReference type="EMBL" id="WIGM01000471">
    <property type="protein sequence ID" value="KAF6824295.1"/>
    <property type="molecule type" value="Genomic_DNA"/>
</dbReference>
<evidence type="ECO:0000256" key="1">
    <source>
        <dbReference type="ARBA" id="ARBA00022723"/>
    </source>
</evidence>
<keyword evidence="2" id="KW-0862">Zinc</keyword>
<comment type="caution">
    <text evidence="8">The sequence shown here is derived from an EMBL/GenBank/DDBJ whole genome shotgun (WGS) entry which is preliminary data.</text>
</comment>
<dbReference type="AlphaFoldDB" id="A0A8H6K4F6"/>
<dbReference type="OrthoDB" id="3598904at2759"/>
<keyword evidence="6" id="KW-0539">Nucleus</keyword>
<evidence type="ECO:0000256" key="2">
    <source>
        <dbReference type="ARBA" id="ARBA00022833"/>
    </source>
</evidence>
<evidence type="ECO:0000313" key="8">
    <source>
        <dbReference type="EMBL" id="KAF6824295.1"/>
    </source>
</evidence>
<dbReference type="PANTHER" id="PTHR36206:SF16">
    <property type="entry name" value="TRANSCRIPTION FACTOR DOMAIN-CONTAINING PROTEIN-RELATED"/>
    <property type="match status" value="1"/>
</dbReference>
<dbReference type="GO" id="GO:0000981">
    <property type="term" value="F:DNA-binding transcription factor activity, RNA polymerase II-specific"/>
    <property type="evidence" value="ECO:0007669"/>
    <property type="project" value="InterPro"/>
</dbReference>
<keyword evidence="3" id="KW-0805">Transcription regulation</keyword>
<dbReference type="Pfam" id="PF00172">
    <property type="entry name" value="Zn_clus"/>
    <property type="match status" value="1"/>
</dbReference>
<organism evidence="8 9">
    <name type="scientific">Colletotrichum musicola</name>
    <dbReference type="NCBI Taxonomy" id="2175873"/>
    <lineage>
        <taxon>Eukaryota</taxon>
        <taxon>Fungi</taxon>
        <taxon>Dikarya</taxon>
        <taxon>Ascomycota</taxon>
        <taxon>Pezizomycotina</taxon>
        <taxon>Sordariomycetes</taxon>
        <taxon>Hypocreomycetidae</taxon>
        <taxon>Glomerellales</taxon>
        <taxon>Glomerellaceae</taxon>
        <taxon>Colletotrichum</taxon>
        <taxon>Colletotrichum orchidearum species complex</taxon>
    </lineage>
</organism>
<proteinExistence type="predicted"/>
<keyword evidence="4" id="KW-0238">DNA-binding</keyword>